<feature type="compositionally biased region" description="Gly residues" evidence="1">
    <location>
        <begin position="123"/>
        <end position="133"/>
    </location>
</feature>
<reference evidence="2 3" key="1">
    <citation type="submission" date="2018-04" db="EMBL/GenBank/DDBJ databases">
        <authorList>
            <person name="Huttner S."/>
            <person name="Dainat J."/>
        </authorList>
    </citation>
    <scope>NUCLEOTIDE SEQUENCE [LARGE SCALE GENOMIC DNA]</scope>
</reference>
<feature type="region of interest" description="Disordered" evidence="1">
    <location>
        <begin position="199"/>
        <end position="222"/>
    </location>
</feature>
<feature type="region of interest" description="Disordered" evidence="1">
    <location>
        <begin position="90"/>
        <end position="133"/>
    </location>
</feature>
<accession>A0A3S4BZJ1</accession>
<protein>
    <submittedName>
        <fullName evidence="2">Dbc16825-b517-4699-8ae0-b5d3c3a8ed23</fullName>
    </submittedName>
</protein>
<evidence type="ECO:0000313" key="2">
    <source>
        <dbReference type="EMBL" id="SPQ17641.1"/>
    </source>
</evidence>
<proteinExistence type="predicted"/>
<evidence type="ECO:0000313" key="3">
    <source>
        <dbReference type="Proteomes" id="UP000289323"/>
    </source>
</evidence>
<dbReference type="EMBL" id="OUUZ01000001">
    <property type="protein sequence ID" value="SPQ17641.1"/>
    <property type="molecule type" value="Genomic_DNA"/>
</dbReference>
<dbReference type="AlphaFoldDB" id="A0A3S4BZJ1"/>
<gene>
    <name evidence="2" type="ORF">TT172_LOCUS60</name>
</gene>
<organism evidence="2 3">
    <name type="scientific">Thermothielavioides terrestris</name>
    <dbReference type="NCBI Taxonomy" id="2587410"/>
    <lineage>
        <taxon>Eukaryota</taxon>
        <taxon>Fungi</taxon>
        <taxon>Dikarya</taxon>
        <taxon>Ascomycota</taxon>
        <taxon>Pezizomycotina</taxon>
        <taxon>Sordariomycetes</taxon>
        <taxon>Sordariomycetidae</taxon>
        <taxon>Sordariales</taxon>
        <taxon>Chaetomiaceae</taxon>
        <taxon>Thermothielavioides</taxon>
    </lineage>
</organism>
<name>A0A3S4BZJ1_9PEZI</name>
<dbReference type="Proteomes" id="UP000289323">
    <property type="component" value="Unassembled WGS sequence"/>
</dbReference>
<sequence length="222" mass="23084">MRTPLRITNRIMLRATALRTISTRAAAIDALRGRRRPSPHPSEAPATITSTIRPLEFSSNQGVFGRDCFSHWDTAAHNTPPWSLDKRARSMHTTHISHDQADPGARQPTTQSPAQHVAAGPATGAGTGAGTGASTGVPIAAQMFGADIKGNPTESEADVAADRCDVDPLPPELHHTIRMGAGGAAPRPTESEEDVVADRLGGADGDPLGKMRGAVGKGGVTA</sequence>
<evidence type="ECO:0000256" key="1">
    <source>
        <dbReference type="SAM" id="MobiDB-lite"/>
    </source>
</evidence>